<dbReference type="EMBL" id="JANBUW010000152">
    <property type="protein sequence ID" value="KAJ2848582.1"/>
    <property type="molecule type" value="Genomic_DNA"/>
</dbReference>
<proteinExistence type="predicted"/>
<dbReference type="Pfam" id="PF12738">
    <property type="entry name" value="PTCB-BRCT"/>
    <property type="match status" value="2"/>
</dbReference>
<keyword evidence="1" id="KW-0677">Repeat</keyword>
<feature type="region of interest" description="Disordered" evidence="2">
    <location>
        <begin position="268"/>
        <end position="420"/>
    </location>
</feature>
<evidence type="ECO:0000256" key="2">
    <source>
        <dbReference type="SAM" id="MobiDB-lite"/>
    </source>
</evidence>
<evidence type="ECO:0000313" key="4">
    <source>
        <dbReference type="EMBL" id="KAJ2848582.1"/>
    </source>
</evidence>
<feature type="compositionally biased region" description="Polar residues" evidence="2">
    <location>
        <begin position="999"/>
        <end position="1019"/>
    </location>
</feature>
<dbReference type="AlphaFoldDB" id="A0A9W8M098"/>
<dbReference type="SUPFAM" id="SSF52113">
    <property type="entry name" value="BRCT domain"/>
    <property type="match status" value="5"/>
</dbReference>
<keyword evidence="4" id="KW-0418">Kinase</keyword>
<feature type="domain" description="BRCT" evidence="3">
    <location>
        <begin position="169"/>
        <end position="226"/>
    </location>
</feature>
<accession>A0A9W8M098</accession>
<keyword evidence="5" id="KW-1185">Reference proteome</keyword>
<organism evidence="4 5">
    <name type="scientific">Coemansia brasiliensis</name>
    <dbReference type="NCBI Taxonomy" id="2650707"/>
    <lineage>
        <taxon>Eukaryota</taxon>
        <taxon>Fungi</taxon>
        <taxon>Fungi incertae sedis</taxon>
        <taxon>Zoopagomycota</taxon>
        <taxon>Kickxellomycotina</taxon>
        <taxon>Kickxellomycetes</taxon>
        <taxon>Kickxellales</taxon>
        <taxon>Kickxellaceae</taxon>
        <taxon>Coemansia</taxon>
    </lineage>
</organism>
<name>A0A9W8M098_9FUNG</name>
<reference evidence="4" key="1">
    <citation type="submission" date="2022-07" db="EMBL/GenBank/DDBJ databases">
        <title>Phylogenomic reconstructions and comparative analyses of Kickxellomycotina fungi.</title>
        <authorList>
            <person name="Reynolds N.K."/>
            <person name="Stajich J.E."/>
            <person name="Barry K."/>
            <person name="Grigoriev I.V."/>
            <person name="Crous P."/>
            <person name="Smith M.E."/>
        </authorList>
    </citation>
    <scope>NUCLEOTIDE SEQUENCE</scope>
    <source>
        <strain evidence="4">NRRL 1566</strain>
    </source>
</reference>
<dbReference type="PANTHER" id="PTHR13561:SF20">
    <property type="entry name" value="DNA TOPOISOMERASE 2-BINDING PROTEIN 1"/>
    <property type="match status" value="1"/>
</dbReference>
<dbReference type="CDD" id="cd17731">
    <property type="entry name" value="BRCT_TopBP1_rpt2_like"/>
    <property type="match status" value="1"/>
</dbReference>
<evidence type="ECO:0000256" key="1">
    <source>
        <dbReference type="ARBA" id="ARBA00022737"/>
    </source>
</evidence>
<dbReference type="Pfam" id="PF00533">
    <property type="entry name" value="BRCT"/>
    <property type="match status" value="1"/>
</dbReference>
<dbReference type="GO" id="GO:0007095">
    <property type="term" value="P:mitotic G2 DNA damage checkpoint signaling"/>
    <property type="evidence" value="ECO:0007669"/>
    <property type="project" value="TreeGrafter"/>
</dbReference>
<protein>
    <submittedName>
        <fullName evidence="4">Protein kinase activating protein dpb11</fullName>
    </submittedName>
</protein>
<dbReference type="OrthoDB" id="251770at2759"/>
<dbReference type="GO" id="GO:0016301">
    <property type="term" value="F:kinase activity"/>
    <property type="evidence" value="ECO:0007669"/>
    <property type="project" value="UniProtKB-KW"/>
</dbReference>
<comment type="caution">
    <text evidence="4">The sequence shown here is derived from an EMBL/GenBank/DDBJ whole genome shotgun (WGS) entry which is preliminary data.</text>
</comment>
<dbReference type="PANTHER" id="PTHR13561">
    <property type="entry name" value="DNA REPLICATION REGULATOR DPB11-RELATED"/>
    <property type="match status" value="1"/>
</dbReference>
<evidence type="ECO:0000259" key="3">
    <source>
        <dbReference type="PROSITE" id="PS50172"/>
    </source>
</evidence>
<feature type="compositionally biased region" description="Polar residues" evidence="2">
    <location>
        <begin position="411"/>
        <end position="420"/>
    </location>
</feature>
<feature type="region of interest" description="Disordered" evidence="2">
    <location>
        <begin position="916"/>
        <end position="972"/>
    </location>
</feature>
<feature type="compositionally biased region" description="Polar residues" evidence="2">
    <location>
        <begin position="268"/>
        <end position="304"/>
    </location>
</feature>
<feature type="compositionally biased region" description="Basic residues" evidence="2">
    <location>
        <begin position="948"/>
        <end position="958"/>
    </location>
</feature>
<dbReference type="PROSITE" id="PS50172">
    <property type="entry name" value="BRCT"/>
    <property type="match status" value="4"/>
</dbReference>
<dbReference type="InterPro" id="IPR036420">
    <property type="entry name" value="BRCT_dom_sf"/>
</dbReference>
<dbReference type="InterPro" id="IPR001357">
    <property type="entry name" value="BRCT_dom"/>
</dbReference>
<dbReference type="Proteomes" id="UP001139887">
    <property type="component" value="Unassembled WGS sequence"/>
</dbReference>
<evidence type="ECO:0000313" key="5">
    <source>
        <dbReference type="Proteomes" id="UP001139887"/>
    </source>
</evidence>
<keyword evidence="4" id="KW-0808">Transferase</keyword>
<dbReference type="InterPro" id="IPR059215">
    <property type="entry name" value="BRCT2_TopBP1-like"/>
</dbReference>
<feature type="compositionally biased region" description="Basic and acidic residues" evidence="2">
    <location>
        <begin position="305"/>
        <end position="314"/>
    </location>
</feature>
<feature type="domain" description="BRCT" evidence="3">
    <location>
        <begin position="3"/>
        <end position="78"/>
    </location>
</feature>
<dbReference type="SMART" id="SM00292">
    <property type="entry name" value="BRCT"/>
    <property type="match status" value="5"/>
</dbReference>
<dbReference type="GO" id="GO:0033314">
    <property type="term" value="P:mitotic DNA replication checkpoint signaling"/>
    <property type="evidence" value="ECO:0007669"/>
    <property type="project" value="TreeGrafter"/>
</dbReference>
<sequence>MQSGFPLLRGCCISCSGLNPSEKDTIHRRIEQLGGSVSSQLTNLVTHVVIKNGLSSLKYQVAAKVGIPVVTEEFLSECEIEAQKHNANSSPALVPAVLQRIVEQTWYRPFTGCIICTTGFDEDVREQIKRLSTSVVKADAYDRSNPLEQFATQSGLSDIKPLPKYIGGGASYQGGLTPACTHLIAIAPQGQKYAFAKEWNLAIVTFEWFFRAIRTGYRQNEADFALAGDNVAKIPRSIRYSLARASSAASEAAETDIRRSLATEAQQLRRSSSAILQAPNSNLAENPNIQPKANKQSSTNSLTSDKGKYCHNSEPESAASHLTRSRLRPRRLLVTSASDAELPPPLPQNPLRSRSAEGCPRQQSSLIGMSMQGCSISDDEPDPFVNNNRGRKRGSSKDFSHDNSGSKRYCKQQNSPHETASNAQAMPLLLSSSSPPQLALTAHTQETSRNGDAGDERLFEDCLFTSVGFSGDAQLVLQQAVCDNGGEYVDLESYSDKQTSGNVPSQLQRMLLRFEQQAKTRNSTDAYVVIQLSGHEAATLCTNIAARSPNIHVVTECWLEQCLYEGYRYPDFAEIEAQTQLCVGLSKCQHVLFRPLCLGTAQAVDVEGLSLSISGYEGMEREHIGKLAHVLGIAFSEKFSRKASHLICHPPFSGPKYERAIKWGTAVVESEWLYRLAASSMAKALDTVSTINTPVSAVRSNVGITAASPSSLALNTPASWKIPSPHADTPGRTPIDVSLERHLDQAISNNARMRWTEESNDTTQLSPSHALAAGHKCVASSSALSHVLKGTVIALSTRVQHRRVELVELALQLGCRALARLDPQQATHLIHQTSRERETVRDCRIAAKAGIVIVSPWWLYACRDTGRRVPEAQFPCTFHPERHLRLIPAASAAPLQEPRTAPSSNSGTMPCVAWSSELEPEQDSSPKSEEPKPSIADTNAIGSMLGKKAARTHRRYRQAQHGPASTIHTIEVDGDVDDESDFDVLQSEPSETLKKPRHSNSSASSLSKGMTEQTTWSRQSADKPLGKWWLNIGSGSQLGHQAHIYSQEAPSEQAIDSMPNTAAVAAALDTGGSAREKIQTAGTPPPHNAGVISGVHTSPLAAHKTTIVYSEDVDALSERDRLIQKLVGK</sequence>
<feature type="compositionally biased region" description="Basic and acidic residues" evidence="2">
    <location>
        <begin position="395"/>
        <end position="405"/>
    </location>
</feature>
<dbReference type="GO" id="GO:0006270">
    <property type="term" value="P:DNA replication initiation"/>
    <property type="evidence" value="ECO:0007669"/>
    <property type="project" value="TreeGrafter"/>
</dbReference>
<feature type="compositionally biased region" description="Polar residues" evidence="2">
    <location>
        <begin position="361"/>
        <end position="375"/>
    </location>
</feature>
<gene>
    <name evidence="4" type="primary">DPB11</name>
    <name evidence="4" type="ORF">IWW36_003213</name>
</gene>
<feature type="domain" description="BRCT" evidence="3">
    <location>
        <begin position="601"/>
        <end position="675"/>
    </location>
</feature>
<dbReference type="Gene3D" id="3.40.50.10190">
    <property type="entry name" value="BRCT domain"/>
    <property type="match status" value="5"/>
</dbReference>
<feature type="region of interest" description="Disordered" evidence="2">
    <location>
        <begin position="987"/>
        <end position="1020"/>
    </location>
</feature>
<feature type="domain" description="BRCT" evidence="3">
    <location>
        <begin position="783"/>
        <end position="876"/>
    </location>
</feature>
<dbReference type="CDD" id="cd00027">
    <property type="entry name" value="BRCT"/>
    <property type="match status" value="1"/>
</dbReference>